<comment type="caution">
    <text evidence="1">The sequence shown here is derived from an EMBL/GenBank/DDBJ whole genome shotgun (WGS) entry which is preliminary data.</text>
</comment>
<gene>
    <name evidence="1" type="ORF">F8M41_026204</name>
</gene>
<name>A0A8H3XHD0_GIGMA</name>
<organism evidence="1 2">
    <name type="scientific">Gigaspora margarita</name>
    <dbReference type="NCBI Taxonomy" id="4874"/>
    <lineage>
        <taxon>Eukaryota</taxon>
        <taxon>Fungi</taxon>
        <taxon>Fungi incertae sedis</taxon>
        <taxon>Mucoromycota</taxon>
        <taxon>Glomeromycotina</taxon>
        <taxon>Glomeromycetes</taxon>
        <taxon>Diversisporales</taxon>
        <taxon>Gigasporaceae</taxon>
        <taxon>Gigaspora</taxon>
    </lineage>
</organism>
<evidence type="ECO:0000313" key="2">
    <source>
        <dbReference type="Proteomes" id="UP000439903"/>
    </source>
</evidence>
<keyword evidence="2" id="KW-1185">Reference proteome</keyword>
<accession>A0A8H3XHD0</accession>
<dbReference type="OrthoDB" id="2446647at2759"/>
<reference evidence="1 2" key="1">
    <citation type="journal article" date="2019" name="Environ. Microbiol.">
        <title>At the nexus of three kingdoms: the genome of the mycorrhizal fungus Gigaspora margarita provides insights into plant, endobacterial and fungal interactions.</title>
        <authorList>
            <person name="Venice F."/>
            <person name="Ghignone S."/>
            <person name="Salvioli di Fossalunga A."/>
            <person name="Amselem J."/>
            <person name="Novero M."/>
            <person name="Xianan X."/>
            <person name="Sedzielewska Toro K."/>
            <person name="Morin E."/>
            <person name="Lipzen A."/>
            <person name="Grigoriev I.V."/>
            <person name="Henrissat B."/>
            <person name="Martin F.M."/>
            <person name="Bonfante P."/>
        </authorList>
    </citation>
    <scope>NUCLEOTIDE SEQUENCE [LARGE SCALE GENOMIC DNA]</scope>
    <source>
        <strain evidence="1 2">BEG34</strain>
    </source>
</reference>
<dbReference type="Proteomes" id="UP000439903">
    <property type="component" value="Unassembled WGS sequence"/>
</dbReference>
<proteinExistence type="predicted"/>
<evidence type="ECO:0000313" key="1">
    <source>
        <dbReference type="EMBL" id="KAF0465756.1"/>
    </source>
</evidence>
<protein>
    <submittedName>
        <fullName evidence="1">Uncharacterized protein</fullName>
    </submittedName>
</protein>
<sequence length="188" mass="21336">MQKDPKGRKTYKLFEKIGIDKIKYLKAYSANSISELINEQIQKIIDNISNNIENHMTEISMTALRQNHITEIPGSKKLPENEETEVSTITIPSIQSSHTSNSEDEISEKVKSLPVSISTESHIFDSSKAEVNVVPKKVSPENQMNVSASPPYENKTLLQFLSYLMIPRETKTCYRNVIGTVSRFIFEI</sequence>
<dbReference type="EMBL" id="WTPW01000968">
    <property type="protein sequence ID" value="KAF0465756.1"/>
    <property type="molecule type" value="Genomic_DNA"/>
</dbReference>
<dbReference type="AlphaFoldDB" id="A0A8H3XHD0"/>